<keyword evidence="1" id="KW-0175">Coiled coil</keyword>
<name>A0A8X6UMY4_NEPPI</name>
<evidence type="ECO:0000313" key="3">
    <source>
        <dbReference type="Proteomes" id="UP000887013"/>
    </source>
</evidence>
<evidence type="ECO:0000256" key="1">
    <source>
        <dbReference type="SAM" id="Coils"/>
    </source>
</evidence>
<keyword evidence="3" id="KW-1185">Reference proteome</keyword>
<dbReference type="AlphaFoldDB" id="A0A8X6UMY4"/>
<accession>A0A8X6UMY4</accession>
<evidence type="ECO:0000313" key="2">
    <source>
        <dbReference type="EMBL" id="GFU30512.1"/>
    </source>
</evidence>
<protein>
    <submittedName>
        <fullName evidence="2">Uncharacterized protein</fullName>
    </submittedName>
</protein>
<feature type="coiled-coil region" evidence="1">
    <location>
        <begin position="226"/>
        <end position="283"/>
    </location>
</feature>
<dbReference type="Proteomes" id="UP000887013">
    <property type="component" value="Unassembled WGS sequence"/>
</dbReference>
<dbReference type="OrthoDB" id="6428310at2759"/>
<proteinExistence type="predicted"/>
<sequence length="379" mass="44267">MSHLEKETFRFLIDSLESKIAWRKIMCEIVKEDIDLYQKAYEEEKRDKKEVVNLLETAIEEQIHITQKIKSITPNVEKLKSYTEKTKSEQLAIALKEANEEISSNAEHLQKTQMKLNVLENYDANKMDQKIVDIESHLNNYNEEEVIKTIEMKESQEYSLRKEMEHIFEKRSQSYQENLKEQVDKNIERIAEEIRWWKDSGNILKSMQKRLGENIASKSDDIAKDKKELETRKKSILDASVKLQEKKNKISSHEKFNAQLTLVKENEARMQEEEKRLTFLKVNAQRNLSGLQKKFKKSIDCLEYNENSMKELGNEIATVDKFGNYLANVLESAKNIIAGEVTQTSIKTYGGPAEKKKTLTELESLFDEATKFIHENTNS</sequence>
<dbReference type="EMBL" id="BMAW01033493">
    <property type="protein sequence ID" value="GFU30512.1"/>
    <property type="molecule type" value="Genomic_DNA"/>
</dbReference>
<feature type="coiled-coil region" evidence="1">
    <location>
        <begin position="27"/>
        <end position="61"/>
    </location>
</feature>
<reference evidence="2" key="1">
    <citation type="submission" date="2020-08" db="EMBL/GenBank/DDBJ databases">
        <title>Multicomponent nature underlies the extraordinary mechanical properties of spider dragline silk.</title>
        <authorList>
            <person name="Kono N."/>
            <person name="Nakamura H."/>
            <person name="Mori M."/>
            <person name="Yoshida Y."/>
            <person name="Ohtoshi R."/>
            <person name="Malay A.D."/>
            <person name="Moran D.A.P."/>
            <person name="Tomita M."/>
            <person name="Numata K."/>
            <person name="Arakawa K."/>
        </authorList>
    </citation>
    <scope>NUCLEOTIDE SEQUENCE</scope>
</reference>
<comment type="caution">
    <text evidence="2">The sequence shown here is derived from an EMBL/GenBank/DDBJ whole genome shotgun (WGS) entry which is preliminary data.</text>
</comment>
<feature type="coiled-coil region" evidence="1">
    <location>
        <begin position="92"/>
        <end position="144"/>
    </location>
</feature>
<gene>
    <name evidence="2" type="primary">AVEN_111674_1</name>
    <name evidence="2" type="ORF">NPIL_61731</name>
</gene>
<organism evidence="2 3">
    <name type="scientific">Nephila pilipes</name>
    <name type="common">Giant wood spider</name>
    <name type="synonym">Nephila maculata</name>
    <dbReference type="NCBI Taxonomy" id="299642"/>
    <lineage>
        <taxon>Eukaryota</taxon>
        <taxon>Metazoa</taxon>
        <taxon>Ecdysozoa</taxon>
        <taxon>Arthropoda</taxon>
        <taxon>Chelicerata</taxon>
        <taxon>Arachnida</taxon>
        <taxon>Araneae</taxon>
        <taxon>Araneomorphae</taxon>
        <taxon>Entelegynae</taxon>
        <taxon>Araneoidea</taxon>
        <taxon>Nephilidae</taxon>
        <taxon>Nephila</taxon>
    </lineage>
</organism>